<reference evidence="3 4" key="1">
    <citation type="submission" date="2019-02" db="EMBL/GenBank/DDBJ databases">
        <title>Deep-cultivation of Planctomycetes and their phenomic and genomic characterization uncovers novel biology.</title>
        <authorList>
            <person name="Wiegand S."/>
            <person name="Jogler M."/>
            <person name="Boedeker C."/>
            <person name="Pinto D."/>
            <person name="Vollmers J."/>
            <person name="Rivas-Marin E."/>
            <person name="Kohn T."/>
            <person name="Peeters S.H."/>
            <person name="Heuer A."/>
            <person name="Rast P."/>
            <person name="Oberbeckmann S."/>
            <person name="Bunk B."/>
            <person name="Jeske O."/>
            <person name="Meyerdierks A."/>
            <person name="Storesund J.E."/>
            <person name="Kallscheuer N."/>
            <person name="Luecker S."/>
            <person name="Lage O.M."/>
            <person name="Pohl T."/>
            <person name="Merkel B.J."/>
            <person name="Hornburger P."/>
            <person name="Mueller R.-W."/>
            <person name="Bruemmer F."/>
            <person name="Labrenz M."/>
            <person name="Spormann A.M."/>
            <person name="Op Den Camp H."/>
            <person name="Overmann J."/>
            <person name="Amann R."/>
            <person name="Jetten M.S.M."/>
            <person name="Mascher T."/>
            <person name="Medema M.H."/>
            <person name="Devos D.P."/>
            <person name="Kaster A.-K."/>
            <person name="Ovreas L."/>
            <person name="Rohde M."/>
            <person name="Galperin M.Y."/>
            <person name="Jogler C."/>
        </authorList>
    </citation>
    <scope>NUCLEOTIDE SEQUENCE [LARGE SCALE GENOMIC DNA]</scope>
    <source>
        <strain evidence="3 4">Pla111</strain>
    </source>
</reference>
<dbReference type="GO" id="GO:0008757">
    <property type="term" value="F:S-adenosylmethionine-dependent methyltransferase activity"/>
    <property type="evidence" value="ECO:0007669"/>
    <property type="project" value="InterPro"/>
</dbReference>
<feature type="compositionally biased region" description="Basic and acidic residues" evidence="1">
    <location>
        <begin position="834"/>
        <end position="851"/>
    </location>
</feature>
<evidence type="ECO:0000313" key="4">
    <source>
        <dbReference type="Proteomes" id="UP000318995"/>
    </source>
</evidence>
<keyword evidence="3" id="KW-0489">Methyltransferase</keyword>
<proteinExistence type="predicted"/>
<feature type="region of interest" description="Disordered" evidence="1">
    <location>
        <begin position="821"/>
        <end position="851"/>
    </location>
</feature>
<sequence length="851" mass="95948">MDYRATYDEYWNREDRQGESSFGCVSTVAEEIQRCVGVGSIVDIGCGHGHLVRELNQRGFDARGVDVSNVAVDAANATSPGRFQFGSILDLPLEDASFDCVVSTDCFEHLEQADVPRALAELWRVARQDVYLRIALKEDRDDRWHLTVKDREWWETCCYEAGFRKHPRYFLASPFGCLDQQTDHCTIVLSKIKDKALERYPLAALLAERQLHTDMSREAGRRSDAHNMRYFEAARRVRPGDRVLDIACGLGYGATQITHNSRCASYLGIDNSDYAIDYAQASFGDEAAAIRFEKGSLPECLAAREADSFDFIASFETLEHLQDPAGFLRECRRLLTPGGRLMLSVPNDWTEADGKDPNPHHFHVYTWNRILQELREEGFLIEQTVAETVSRRKEDGAWATHGYEWREHEVRSVETAAGEWCILLAMKSPFENTKAAFTNSAFAEAVGQSSNVMDFSNQYENPWLVRSLITRGLRTERAALQHELADEVLGRSQRSADRGAALCVKAYVQLGGESAWSESEPVVEACERYAGSVDVGAGPPIEVRWAVSLAYAGGLLAMRSGQRDRAKRLLQQAVDLPFMRYSPVLGTKTVGAALLLARLAVADRLNDEARTWFRRGLELSQQAVTADWSANYGDLARQPLPLFKELAEVLELGGQCAAGLALLEIDMPAPVFWEQIGASKSAEVERLTSEITSLNEQSQKAGEVLAWHQQQLSTWHGAYEHWRAQAEHWQGVAESPHPSLQHWNDQAALWRDLVEQSKIEIDQLRGMLEQQQASQQHWNAQAALWRDLVEKAYAENEHLRAEADRPRGTLGHLKQSLRRRVDSARAKWMRRPHRLDSTKAKASEEATLHKE</sequence>
<name>A0A5C5VX85_9BACT</name>
<dbReference type="AlphaFoldDB" id="A0A5C5VX85"/>
<dbReference type="InterPro" id="IPR013216">
    <property type="entry name" value="Methyltransf_11"/>
</dbReference>
<keyword evidence="4" id="KW-1185">Reference proteome</keyword>
<feature type="domain" description="Methyltransferase type 11" evidence="2">
    <location>
        <begin position="244"/>
        <end position="342"/>
    </location>
</feature>
<dbReference type="PANTHER" id="PTHR43861:SF6">
    <property type="entry name" value="METHYLTRANSFERASE TYPE 11"/>
    <property type="match status" value="1"/>
</dbReference>
<dbReference type="GO" id="GO:0032259">
    <property type="term" value="P:methylation"/>
    <property type="evidence" value="ECO:0007669"/>
    <property type="project" value="UniProtKB-KW"/>
</dbReference>
<gene>
    <name evidence="3" type="ORF">Pla111_28580</name>
</gene>
<dbReference type="InterPro" id="IPR029063">
    <property type="entry name" value="SAM-dependent_MTases_sf"/>
</dbReference>
<dbReference type="Proteomes" id="UP000318995">
    <property type="component" value="Unassembled WGS sequence"/>
</dbReference>
<evidence type="ECO:0000256" key="1">
    <source>
        <dbReference type="SAM" id="MobiDB-lite"/>
    </source>
</evidence>
<dbReference type="Gene3D" id="3.40.50.150">
    <property type="entry name" value="Vaccinia Virus protein VP39"/>
    <property type="match status" value="2"/>
</dbReference>
<protein>
    <submittedName>
        <fullName evidence="3">Putative S-adenosylmethionine-dependent methyltransferase</fullName>
        <ecNumber evidence="3">2.1.1.-</ecNumber>
    </submittedName>
</protein>
<dbReference type="SUPFAM" id="SSF53335">
    <property type="entry name" value="S-adenosyl-L-methionine-dependent methyltransferases"/>
    <property type="match status" value="2"/>
</dbReference>
<organism evidence="3 4">
    <name type="scientific">Botrimarina hoheduenensis</name>
    <dbReference type="NCBI Taxonomy" id="2528000"/>
    <lineage>
        <taxon>Bacteria</taxon>
        <taxon>Pseudomonadati</taxon>
        <taxon>Planctomycetota</taxon>
        <taxon>Planctomycetia</taxon>
        <taxon>Pirellulales</taxon>
        <taxon>Lacipirellulaceae</taxon>
        <taxon>Botrimarina</taxon>
    </lineage>
</organism>
<dbReference type="EMBL" id="SJPH01000007">
    <property type="protein sequence ID" value="TWT42553.1"/>
    <property type="molecule type" value="Genomic_DNA"/>
</dbReference>
<dbReference type="PANTHER" id="PTHR43861">
    <property type="entry name" value="TRANS-ACONITATE 2-METHYLTRANSFERASE-RELATED"/>
    <property type="match status" value="1"/>
</dbReference>
<dbReference type="Pfam" id="PF08241">
    <property type="entry name" value="Methyltransf_11"/>
    <property type="match status" value="2"/>
</dbReference>
<dbReference type="CDD" id="cd02440">
    <property type="entry name" value="AdoMet_MTases"/>
    <property type="match status" value="2"/>
</dbReference>
<accession>A0A5C5VX85</accession>
<keyword evidence="3" id="KW-0808">Transferase</keyword>
<dbReference type="EC" id="2.1.1.-" evidence="3"/>
<evidence type="ECO:0000259" key="2">
    <source>
        <dbReference type="Pfam" id="PF08241"/>
    </source>
</evidence>
<feature type="domain" description="Methyltransferase type 11" evidence="2">
    <location>
        <begin position="42"/>
        <end position="132"/>
    </location>
</feature>
<evidence type="ECO:0000313" key="3">
    <source>
        <dbReference type="EMBL" id="TWT42553.1"/>
    </source>
</evidence>
<comment type="caution">
    <text evidence="3">The sequence shown here is derived from an EMBL/GenBank/DDBJ whole genome shotgun (WGS) entry which is preliminary data.</text>
</comment>